<organism evidence="4 5">
    <name type="scientific">Peterkaempfera bronchialis</name>
    <dbReference type="NCBI Taxonomy" id="2126346"/>
    <lineage>
        <taxon>Bacteria</taxon>
        <taxon>Bacillati</taxon>
        <taxon>Actinomycetota</taxon>
        <taxon>Actinomycetes</taxon>
        <taxon>Kitasatosporales</taxon>
        <taxon>Streptomycetaceae</taxon>
        <taxon>Peterkaempfera</taxon>
    </lineage>
</organism>
<dbReference type="AlphaFoldDB" id="A0A345T0A2"/>
<proteinExistence type="predicted"/>
<reference evidence="5" key="1">
    <citation type="submission" date="2018-07" db="EMBL/GenBank/DDBJ databases">
        <title>Streptacidiphilus bronchialis DSM 106435 chromosome.</title>
        <authorList>
            <person name="Batra D."/>
            <person name="Gulvik C.A."/>
        </authorList>
    </citation>
    <scope>NUCLEOTIDE SEQUENCE [LARGE SCALE GENOMIC DNA]</scope>
    <source>
        <strain evidence="5">DSM 106435</strain>
    </source>
</reference>
<evidence type="ECO:0000313" key="4">
    <source>
        <dbReference type="EMBL" id="AXI79407.1"/>
    </source>
</evidence>
<dbReference type="PROSITE" id="PS51257">
    <property type="entry name" value="PROKAR_LIPOPROTEIN"/>
    <property type="match status" value="1"/>
</dbReference>
<evidence type="ECO:0000259" key="3">
    <source>
        <dbReference type="SMART" id="SM00062"/>
    </source>
</evidence>
<dbReference type="KEGG" id="stri:C7M71_020340"/>
<evidence type="ECO:0000256" key="2">
    <source>
        <dbReference type="SAM" id="SignalP"/>
    </source>
</evidence>
<keyword evidence="1 2" id="KW-0732">Signal</keyword>
<gene>
    <name evidence="4" type="ORF">C7M71_020340</name>
</gene>
<dbReference type="PANTHER" id="PTHR35936:SF17">
    <property type="entry name" value="ARGININE-BINDING EXTRACELLULAR PROTEIN ARTP"/>
    <property type="match status" value="1"/>
</dbReference>
<dbReference type="PANTHER" id="PTHR35936">
    <property type="entry name" value="MEMBRANE-BOUND LYTIC MUREIN TRANSGLYCOSYLASE F"/>
    <property type="match status" value="1"/>
</dbReference>
<feature type="chain" id="PRO_5039091269" evidence="2">
    <location>
        <begin position="19"/>
        <end position="308"/>
    </location>
</feature>
<feature type="domain" description="Solute-binding protein family 3/N-terminal" evidence="3">
    <location>
        <begin position="66"/>
        <end position="295"/>
    </location>
</feature>
<protein>
    <submittedName>
        <fullName evidence="4">ABC transporter substrate-binding protein</fullName>
    </submittedName>
</protein>
<accession>A0A345T0A2</accession>
<dbReference type="SMART" id="SM00062">
    <property type="entry name" value="PBPb"/>
    <property type="match status" value="1"/>
</dbReference>
<evidence type="ECO:0000313" key="5">
    <source>
        <dbReference type="Proteomes" id="UP000249340"/>
    </source>
</evidence>
<dbReference type="OrthoDB" id="4577708at2"/>
<dbReference type="Proteomes" id="UP000249340">
    <property type="component" value="Chromosome"/>
</dbReference>
<name>A0A345T0A2_9ACTN</name>
<dbReference type="InterPro" id="IPR001638">
    <property type="entry name" value="Solute-binding_3/MltF_N"/>
</dbReference>
<evidence type="ECO:0000256" key="1">
    <source>
        <dbReference type="ARBA" id="ARBA00022729"/>
    </source>
</evidence>
<dbReference type="CDD" id="cd01004">
    <property type="entry name" value="PBP2_MidA_like"/>
    <property type="match status" value="1"/>
</dbReference>
<dbReference type="Pfam" id="PF00497">
    <property type="entry name" value="SBP_bac_3"/>
    <property type="match status" value="1"/>
</dbReference>
<feature type="signal peptide" evidence="2">
    <location>
        <begin position="1"/>
        <end position="18"/>
    </location>
</feature>
<keyword evidence="5" id="KW-1185">Reference proteome</keyword>
<dbReference type="Gene3D" id="3.40.190.10">
    <property type="entry name" value="Periplasmic binding protein-like II"/>
    <property type="match status" value="2"/>
</dbReference>
<dbReference type="RefSeq" id="WP_111491567.1">
    <property type="nucleotide sequence ID" value="NZ_CP031264.1"/>
</dbReference>
<dbReference type="SUPFAM" id="SSF53850">
    <property type="entry name" value="Periplasmic binding protein-like II"/>
    <property type="match status" value="1"/>
</dbReference>
<dbReference type="EMBL" id="CP031264">
    <property type="protein sequence ID" value="AXI79407.1"/>
    <property type="molecule type" value="Genomic_DNA"/>
</dbReference>
<sequence>MTARSLRHRLFATGAVLAAGSLTLTACGSDGSSTGSAPNPSVSVNSAAPDNSLASLLPADVKSSGKLVVGSDASYAPNEFKDDKGNIVGMDVDLAEAIAAKLGLKAEVQNSKFTAIIPGIASNKFNVGMSSFTDSKQREQEVDMVTYFSAGTSVAVKAGNPDKINPDDLCGKKVAVQTGTVQADEIKDTRNPACKKAGKPTIPNDGHKYDLQTDVNTALFSGRDQVMMADSPVVDYAIKQSNGQLEKIGETYDTAPYGIVVAKGSPLGKAIQGALEALMADGTYKQILQKWGVEAGAIDTSVINGATS</sequence>